<evidence type="ECO:0008006" key="3">
    <source>
        <dbReference type="Google" id="ProtNLM"/>
    </source>
</evidence>
<protein>
    <recommendedName>
        <fullName evidence="3">Ribbon-helix-helix protein CopG domain-containing protein</fullName>
    </recommendedName>
</protein>
<comment type="caution">
    <text evidence="1">The sequence shown here is derived from an EMBL/GenBank/DDBJ whole genome shotgun (WGS) entry which is preliminary data.</text>
</comment>
<evidence type="ECO:0000313" key="1">
    <source>
        <dbReference type="EMBL" id="GGN61942.1"/>
    </source>
</evidence>
<name>A0ABQ2JZC9_9ACTN</name>
<accession>A0ABQ2JZC9</accession>
<dbReference type="Proteomes" id="UP000600080">
    <property type="component" value="Unassembled WGS sequence"/>
</dbReference>
<dbReference type="InterPro" id="IPR010985">
    <property type="entry name" value="Ribbon_hlx_hlx"/>
</dbReference>
<dbReference type="EMBL" id="BMND01000044">
    <property type="protein sequence ID" value="GGN61942.1"/>
    <property type="molecule type" value="Genomic_DNA"/>
</dbReference>
<keyword evidence="2" id="KW-1185">Reference proteome</keyword>
<dbReference type="SUPFAM" id="SSF47598">
    <property type="entry name" value="Ribbon-helix-helix"/>
    <property type="match status" value="1"/>
</dbReference>
<reference evidence="2" key="1">
    <citation type="journal article" date="2019" name="Int. J. Syst. Evol. Microbiol.">
        <title>The Global Catalogue of Microorganisms (GCM) 10K type strain sequencing project: providing services to taxonomists for standard genome sequencing and annotation.</title>
        <authorList>
            <consortium name="The Broad Institute Genomics Platform"/>
            <consortium name="The Broad Institute Genome Sequencing Center for Infectious Disease"/>
            <person name="Wu L."/>
            <person name="Ma J."/>
        </authorList>
    </citation>
    <scope>NUCLEOTIDE SEQUENCE [LARGE SCALE GENOMIC DNA]</scope>
    <source>
        <strain evidence="2">CGMCC 4.7323</strain>
    </source>
</reference>
<proteinExistence type="predicted"/>
<evidence type="ECO:0000313" key="2">
    <source>
        <dbReference type="Proteomes" id="UP000600080"/>
    </source>
</evidence>
<gene>
    <name evidence="1" type="ORF">GCM10012285_61510</name>
</gene>
<organism evidence="1 2">
    <name type="scientific">Streptomyces kronopolitis</name>
    <dbReference type="NCBI Taxonomy" id="1612435"/>
    <lineage>
        <taxon>Bacteria</taxon>
        <taxon>Bacillati</taxon>
        <taxon>Actinomycetota</taxon>
        <taxon>Actinomycetes</taxon>
        <taxon>Kitasatosporales</taxon>
        <taxon>Streptomycetaceae</taxon>
        <taxon>Streptomyces</taxon>
    </lineage>
</organism>
<sequence>MTCQTARFPVAALRPADTNTVSALSRWRSQPSWTAKPSALLYRLLYSRGMSKPVTIRVDDQLHALLKERAEAEGTTVTALIARAAHDAVRDPRLEGAAEVFRAFVNDNADAFDAAFPEDAPSRLDAPGRAA</sequence>